<keyword evidence="2" id="KW-0442">Lipid degradation</keyword>
<dbReference type="GO" id="GO:0003847">
    <property type="term" value="F:1-alkyl-2-acetylglycerophosphocholine esterase activity"/>
    <property type="evidence" value="ECO:0007669"/>
    <property type="project" value="TreeGrafter"/>
</dbReference>
<feature type="signal peptide" evidence="4">
    <location>
        <begin position="1"/>
        <end position="24"/>
    </location>
</feature>
<dbReference type="InterPro" id="IPR029058">
    <property type="entry name" value="AB_hydrolase_fold"/>
</dbReference>
<dbReference type="GO" id="GO:0016042">
    <property type="term" value="P:lipid catabolic process"/>
    <property type="evidence" value="ECO:0007669"/>
    <property type="project" value="UniProtKB-KW"/>
</dbReference>
<keyword evidence="4" id="KW-0732">Signal</keyword>
<protein>
    <submittedName>
        <fullName evidence="5">Lipase</fullName>
    </submittedName>
</protein>
<evidence type="ECO:0000256" key="4">
    <source>
        <dbReference type="SAM" id="SignalP"/>
    </source>
</evidence>
<evidence type="ECO:0000256" key="3">
    <source>
        <dbReference type="ARBA" id="ARBA00023098"/>
    </source>
</evidence>
<evidence type="ECO:0000313" key="6">
    <source>
        <dbReference type="Proteomes" id="UP000325787"/>
    </source>
</evidence>
<organism evidence="5 6">
    <name type="scientific">Saccharothrix syringae</name>
    <name type="common">Nocardiopsis syringae</name>
    <dbReference type="NCBI Taxonomy" id="103733"/>
    <lineage>
        <taxon>Bacteria</taxon>
        <taxon>Bacillati</taxon>
        <taxon>Actinomycetota</taxon>
        <taxon>Actinomycetes</taxon>
        <taxon>Pseudonocardiales</taxon>
        <taxon>Pseudonocardiaceae</taxon>
        <taxon>Saccharothrix</taxon>
    </lineage>
</organism>
<name>A0A5Q0GX76_SACSY</name>
<keyword evidence="1" id="KW-0378">Hydrolase</keyword>
<keyword evidence="6" id="KW-1185">Reference proteome</keyword>
<evidence type="ECO:0000256" key="1">
    <source>
        <dbReference type="ARBA" id="ARBA00022801"/>
    </source>
</evidence>
<gene>
    <name evidence="5" type="ORF">EKG83_12155</name>
</gene>
<keyword evidence="3" id="KW-0443">Lipid metabolism</keyword>
<dbReference type="OrthoDB" id="569821at2"/>
<accession>A0A5Q0GX76</accession>
<dbReference type="RefSeq" id="WP_033427212.1">
    <property type="nucleotide sequence ID" value="NZ_CP034550.1"/>
</dbReference>
<sequence>MPPIKTLGVLTGALLLTTTTTASATPDPVLPAPTGPHRVGSVDLHLVDETRPDPWVPGTTRELVVTLRYPAPRTDHPRTAFLPPGAAAVVAEVDAARLGVDPASLDYGFPTHARANAPVLGGRHPVVLYSPGAGESRAFGTALTEQLASEGYVVVAIDHTHEAPAVEFPDGRVARRAVPRQTAEVLRAMIDTRVRDAQFVLDRLEVLTRGGNPDAAGRELPHLLGRSLDLSRVGAFGHSGGGFTAAELMRSDRRVDAGADLDGSMTYSRSALDFGRVAHEGLDRPFLLMSAGDHSAATDPSWRLFLGNHRSWVRQLHLPAGEHFSYTDHQVLLHRAGVPAQARAGAVGTVDPLRSTASQRAYLGAHFDLHLRHRPTRLFDGPSPAHPDVVFPG</sequence>
<evidence type="ECO:0000313" key="5">
    <source>
        <dbReference type="EMBL" id="QFZ18134.1"/>
    </source>
</evidence>
<dbReference type="AlphaFoldDB" id="A0A5Q0GX76"/>
<dbReference type="EMBL" id="CP034550">
    <property type="protein sequence ID" value="QFZ18134.1"/>
    <property type="molecule type" value="Genomic_DNA"/>
</dbReference>
<dbReference type="KEGG" id="ssyi:EKG83_12155"/>
<dbReference type="SUPFAM" id="SSF53474">
    <property type="entry name" value="alpha/beta-Hydrolases"/>
    <property type="match status" value="1"/>
</dbReference>
<dbReference type="Proteomes" id="UP000325787">
    <property type="component" value="Chromosome"/>
</dbReference>
<dbReference type="Gene3D" id="3.40.50.1820">
    <property type="entry name" value="alpha/beta hydrolase"/>
    <property type="match status" value="1"/>
</dbReference>
<feature type="chain" id="PRO_5024879754" evidence="4">
    <location>
        <begin position="25"/>
        <end position="393"/>
    </location>
</feature>
<reference evidence="6" key="1">
    <citation type="journal article" date="2021" name="Curr. Microbiol.">
        <title>Complete genome of nocamycin-producing strain Saccharothrix syringae NRRL B-16468 reveals the biosynthetic potential for secondary metabolites.</title>
        <authorList>
            <person name="Mo X."/>
            <person name="Yang S."/>
        </authorList>
    </citation>
    <scope>NUCLEOTIDE SEQUENCE [LARGE SCALE GENOMIC DNA]</scope>
    <source>
        <strain evidence="6">ATCC 51364 / DSM 43886 / JCM 6844 / KCTC 9398 / NBRC 14523 / NRRL B-16468 / INA 2240</strain>
    </source>
</reference>
<evidence type="ECO:0000256" key="2">
    <source>
        <dbReference type="ARBA" id="ARBA00022963"/>
    </source>
</evidence>
<proteinExistence type="predicted"/>
<dbReference type="Pfam" id="PF03403">
    <property type="entry name" value="PAF-AH_p_II"/>
    <property type="match status" value="1"/>
</dbReference>
<dbReference type="PANTHER" id="PTHR10272">
    <property type="entry name" value="PLATELET-ACTIVATING FACTOR ACETYLHYDROLASE"/>
    <property type="match status" value="1"/>
</dbReference>
<dbReference type="PANTHER" id="PTHR10272:SF0">
    <property type="entry name" value="PLATELET-ACTIVATING FACTOR ACETYLHYDROLASE"/>
    <property type="match status" value="1"/>
</dbReference>